<feature type="domain" description="Calponin-homology (CH)" evidence="7">
    <location>
        <begin position="1"/>
        <end position="95"/>
    </location>
</feature>
<dbReference type="GO" id="GO:0046872">
    <property type="term" value="F:metal ion binding"/>
    <property type="evidence" value="ECO:0007669"/>
    <property type="project" value="UniProtKB-KW"/>
</dbReference>
<feature type="compositionally biased region" description="Pro residues" evidence="6">
    <location>
        <begin position="358"/>
        <end position="368"/>
    </location>
</feature>
<name>A0AAZ3QUI9_ONCTS</name>
<dbReference type="InterPro" id="IPR001715">
    <property type="entry name" value="CH_dom"/>
</dbReference>
<dbReference type="Ensembl" id="ENSOTST00005173820.1">
    <property type="protein sequence ID" value="ENSOTSP00005131880.1"/>
    <property type="gene ID" value="ENSOTSG00005051092.1"/>
</dbReference>
<feature type="domain" description="BMERB" evidence="9">
    <location>
        <begin position="410"/>
        <end position="557"/>
    </location>
</feature>
<feature type="region of interest" description="Disordered" evidence="6">
    <location>
        <begin position="206"/>
        <end position="406"/>
    </location>
</feature>
<dbReference type="Pfam" id="PF00307">
    <property type="entry name" value="CH"/>
    <property type="match status" value="1"/>
</dbReference>
<evidence type="ECO:0000256" key="1">
    <source>
        <dbReference type="ARBA" id="ARBA00022723"/>
    </source>
</evidence>
<feature type="coiled-coil region" evidence="5">
    <location>
        <begin position="420"/>
        <end position="447"/>
    </location>
</feature>
<dbReference type="Gene3D" id="2.10.110.10">
    <property type="entry name" value="Cysteine Rich Protein"/>
    <property type="match status" value="1"/>
</dbReference>
<dbReference type="PROSITE" id="PS51848">
    <property type="entry name" value="BMERB"/>
    <property type="match status" value="1"/>
</dbReference>
<evidence type="ECO:0000256" key="2">
    <source>
        <dbReference type="ARBA" id="ARBA00022833"/>
    </source>
</evidence>
<evidence type="ECO:0000256" key="5">
    <source>
        <dbReference type="SAM" id="Coils"/>
    </source>
</evidence>
<reference evidence="10" key="2">
    <citation type="submission" date="2025-08" db="UniProtKB">
        <authorList>
            <consortium name="Ensembl"/>
        </authorList>
    </citation>
    <scope>IDENTIFICATION</scope>
</reference>
<feature type="compositionally biased region" description="Polar residues" evidence="6">
    <location>
        <begin position="380"/>
        <end position="391"/>
    </location>
</feature>
<evidence type="ECO:0000259" key="8">
    <source>
        <dbReference type="PROSITE" id="PS50023"/>
    </source>
</evidence>
<dbReference type="FunFam" id="1.10.418.10:FF:000112">
    <property type="entry name" value="MICAL like 1"/>
    <property type="match status" value="1"/>
</dbReference>
<dbReference type="PANTHER" id="PTHR23167:SF89">
    <property type="entry name" value="MICAL-LIKE PROTEIN 1"/>
    <property type="match status" value="1"/>
</dbReference>
<dbReference type="InterPro" id="IPR036872">
    <property type="entry name" value="CH_dom_sf"/>
</dbReference>
<feature type="compositionally biased region" description="Low complexity" evidence="6">
    <location>
        <begin position="266"/>
        <end position="293"/>
    </location>
</feature>
<evidence type="ECO:0000259" key="7">
    <source>
        <dbReference type="PROSITE" id="PS50021"/>
    </source>
</evidence>
<feature type="region of interest" description="Disordered" evidence="6">
    <location>
        <begin position="560"/>
        <end position="605"/>
    </location>
</feature>
<dbReference type="AlphaFoldDB" id="A0AAZ3QUI9"/>
<dbReference type="SUPFAM" id="SSF47576">
    <property type="entry name" value="Calponin-homology domain, CH-domain"/>
    <property type="match status" value="1"/>
</dbReference>
<feature type="compositionally biased region" description="Polar residues" evidence="6">
    <location>
        <begin position="322"/>
        <end position="331"/>
    </location>
</feature>
<dbReference type="PROSITE" id="PS50021">
    <property type="entry name" value="CH"/>
    <property type="match status" value="1"/>
</dbReference>
<protein>
    <submittedName>
        <fullName evidence="10">MICAL like 1</fullName>
    </submittedName>
</protein>
<evidence type="ECO:0000313" key="11">
    <source>
        <dbReference type="Proteomes" id="UP000694402"/>
    </source>
</evidence>
<dbReference type="InterPro" id="IPR001781">
    <property type="entry name" value="Znf_LIM"/>
</dbReference>
<dbReference type="Proteomes" id="UP000694402">
    <property type="component" value="Unassembled WGS sequence"/>
</dbReference>
<dbReference type="InterPro" id="IPR022735">
    <property type="entry name" value="bMERB_dom"/>
</dbReference>
<dbReference type="Gene3D" id="1.10.418.10">
    <property type="entry name" value="Calponin-like domain"/>
    <property type="match status" value="1"/>
</dbReference>
<feature type="domain" description="LIM zinc-binding" evidence="8">
    <location>
        <begin position="143"/>
        <end position="205"/>
    </location>
</feature>
<evidence type="ECO:0000256" key="3">
    <source>
        <dbReference type="ARBA" id="ARBA00023038"/>
    </source>
</evidence>
<dbReference type="PROSITE" id="PS00478">
    <property type="entry name" value="LIM_DOMAIN_1"/>
    <property type="match status" value="1"/>
</dbReference>
<evidence type="ECO:0000259" key="9">
    <source>
        <dbReference type="PROSITE" id="PS51848"/>
    </source>
</evidence>
<feature type="compositionally biased region" description="Basic and acidic residues" evidence="6">
    <location>
        <begin position="595"/>
        <end position="605"/>
    </location>
</feature>
<keyword evidence="1 4" id="KW-0479">Metal-binding</keyword>
<dbReference type="SMART" id="SM00033">
    <property type="entry name" value="CH"/>
    <property type="match status" value="1"/>
</dbReference>
<dbReference type="CDD" id="cd09444">
    <property type="entry name" value="LIM_Mical_like_1"/>
    <property type="match status" value="1"/>
</dbReference>
<sequence length="605" mass="67338">MGSLKALQEWCRIQCESYNDVDIKNMSSSFRDGLAFYFDSLSKENVYENNRLAFEVAEEELGIPALLDPEDMVSMKVPDRLSIITYVSQYYNFFTNKSHANPPCLKRSSGTGHIEPAQKRPVAPLEDKVVEPEAGVKRSTLSSSCAACQRHVHLVQRFLVDGKLYHRNCFRCRECSSTLLPGSYKLGNEVGSLVCTHHFARSALANQNGRPDLSKRPTMVPSVRIGRPMLPQTSPPSGRDQAAKTLAQETPPAKETPPQETPPRDPSSSSPSPAISIESLSSASDHSSSHPASLGGGATGDQDNPFTKSVSEPSICGPCGGSTPSTSANRLSPSPSPPPQPANPSSAPATPQSNRSARPPPPRPPTTPSPLAASKPFNDTRYSMKTLSTGNVPRPARPPAPGHGFPLIKRKVQSDQYIPAEDIHGEMGELEKQLDELEQRGVALERELRDNPNDEEEETLLVDWFTLIHEKHLLVRREAELVYTAKQQNLEERQADVEYELRCLLNKPEKDWNEEDKGREQELMTELVTVIEQRNQIINNMDQDRQREEEEDKLVATMLKRKEGEQQQQQKKKKKFKPMKVLKRLSVNQGKGGSPRKEMAEKDKS</sequence>
<dbReference type="PROSITE" id="PS50023">
    <property type="entry name" value="LIM_DOMAIN_2"/>
    <property type="match status" value="1"/>
</dbReference>
<reference evidence="11" key="1">
    <citation type="journal article" date="2018" name="PLoS ONE">
        <title>Chinook salmon (Oncorhynchus tshawytscha) genome and transcriptome.</title>
        <authorList>
            <person name="Christensen K.A."/>
            <person name="Leong J.S."/>
            <person name="Sakhrani D."/>
            <person name="Biagi C.A."/>
            <person name="Minkley D.R."/>
            <person name="Withler R.E."/>
            <person name="Rondeau E.B."/>
            <person name="Koop B.F."/>
            <person name="Devlin R.H."/>
        </authorList>
    </citation>
    <scope>NUCLEOTIDE SEQUENCE [LARGE SCALE GENOMIC DNA]</scope>
</reference>
<gene>
    <name evidence="10" type="primary">MICALL1</name>
</gene>
<reference evidence="10" key="3">
    <citation type="submission" date="2025-09" db="UniProtKB">
        <authorList>
            <consortium name="Ensembl"/>
        </authorList>
    </citation>
    <scope>IDENTIFICATION</scope>
</reference>
<keyword evidence="2 4" id="KW-0862">Zinc</keyword>
<dbReference type="PANTHER" id="PTHR23167">
    <property type="entry name" value="CALPONIN HOMOLOGY DOMAIN-CONTAINING PROTEIN DDB_G0272472-RELATED"/>
    <property type="match status" value="1"/>
</dbReference>
<evidence type="ECO:0000256" key="6">
    <source>
        <dbReference type="SAM" id="MobiDB-lite"/>
    </source>
</evidence>
<dbReference type="SUPFAM" id="SSF57716">
    <property type="entry name" value="Glucocorticoid receptor-like (DNA-binding domain)"/>
    <property type="match status" value="2"/>
</dbReference>
<evidence type="ECO:0000256" key="4">
    <source>
        <dbReference type="PROSITE-ProRule" id="PRU00125"/>
    </source>
</evidence>
<organism evidence="10 11">
    <name type="scientific">Oncorhynchus tshawytscha</name>
    <name type="common">Chinook salmon</name>
    <name type="synonym">Salmo tshawytscha</name>
    <dbReference type="NCBI Taxonomy" id="74940"/>
    <lineage>
        <taxon>Eukaryota</taxon>
        <taxon>Metazoa</taxon>
        <taxon>Chordata</taxon>
        <taxon>Craniata</taxon>
        <taxon>Vertebrata</taxon>
        <taxon>Euteleostomi</taxon>
        <taxon>Actinopterygii</taxon>
        <taxon>Neopterygii</taxon>
        <taxon>Teleostei</taxon>
        <taxon>Protacanthopterygii</taxon>
        <taxon>Salmoniformes</taxon>
        <taxon>Salmonidae</taxon>
        <taxon>Salmoninae</taxon>
        <taxon>Oncorhynchus</taxon>
    </lineage>
</organism>
<dbReference type="Pfam" id="PF12130">
    <property type="entry name" value="bMERB_dom"/>
    <property type="match status" value="1"/>
</dbReference>
<dbReference type="SMART" id="SM01203">
    <property type="entry name" value="DUF3585"/>
    <property type="match status" value="1"/>
</dbReference>
<keyword evidence="5" id="KW-0175">Coiled coil</keyword>
<dbReference type="InterPro" id="IPR050540">
    <property type="entry name" value="F-actin_Monoox_Mical"/>
</dbReference>
<proteinExistence type="predicted"/>
<dbReference type="GeneTree" id="ENSGT00940000156057"/>
<feature type="compositionally biased region" description="Polar residues" evidence="6">
    <location>
        <begin position="301"/>
        <end position="312"/>
    </location>
</feature>
<evidence type="ECO:0000313" key="10">
    <source>
        <dbReference type="Ensembl" id="ENSOTSP00005131880.1"/>
    </source>
</evidence>
<dbReference type="Pfam" id="PF00412">
    <property type="entry name" value="LIM"/>
    <property type="match status" value="1"/>
</dbReference>
<dbReference type="SMART" id="SM00132">
    <property type="entry name" value="LIM"/>
    <property type="match status" value="1"/>
</dbReference>
<keyword evidence="3 4" id="KW-0440">LIM domain</keyword>
<keyword evidence="11" id="KW-1185">Reference proteome</keyword>
<feature type="compositionally biased region" description="Basic residues" evidence="6">
    <location>
        <begin position="570"/>
        <end position="583"/>
    </location>
</feature>
<feature type="compositionally biased region" description="Low complexity" evidence="6">
    <location>
        <begin position="343"/>
        <end position="357"/>
    </location>
</feature>
<accession>A0AAZ3QUI9</accession>